<feature type="region of interest" description="Disordered" evidence="1">
    <location>
        <begin position="24"/>
        <end position="112"/>
    </location>
</feature>
<dbReference type="Pfam" id="PF19804">
    <property type="entry name" value="DUF6287"/>
    <property type="match status" value="1"/>
</dbReference>
<dbReference type="Pfam" id="PF08460">
    <property type="entry name" value="SH3_5"/>
    <property type="match status" value="1"/>
</dbReference>
<feature type="signal peptide" evidence="2">
    <location>
        <begin position="1"/>
        <end position="25"/>
    </location>
</feature>
<feature type="compositionally biased region" description="Low complexity" evidence="1">
    <location>
        <begin position="32"/>
        <end position="43"/>
    </location>
</feature>
<evidence type="ECO:0000313" key="5">
    <source>
        <dbReference type="EMBL" id="MDQ0222332.1"/>
    </source>
</evidence>
<reference evidence="5 6" key="1">
    <citation type="submission" date="2023-07" db="EMBL/GenBank/DDBJ databases">
        <title>Genomic Encyclopedia of Type Strains, Phase IV (KMG-IV): sequencing the most valuable type-strain genomes for metagenomic binning, comparative biology and taxonomic classification.</title>
        <authorList>
            <person name="Goeker M."/>
        </authorList>
    </citation>
    <scope>NUCLEOTIDE SEQUENCE [LARGE SCALE GENOMIC DNA]</scope>
    <source>
        <strain evidence="5 6">DSM 105143</strain>
    </source>
</reference>
<evidence type="ECO:0000259" key="4">
    <source>
        <dbReference type="Pfam" id="PF19804"/>
    </source>
</evidence>
<proteinExistence type="predicted"/>
<dbReference type="PROSITE" id="PS51257">
    <property type="entry name" value="PROKAR_LIPOPROTEIN"/>
    <property type="match status" value="1"/>
</dbReference>
<name>A0ABT9YR12_9STRE</name>
<feature type="chain" id="PRO_5046156536" description="Lipoprotein" evidence="2">
    <location>
        <begin position="26"/>
        <end position="300"/>
    </location>
</feature>
<dbReference type="Proteomes" id="UP001223079">
    <property type="component" value="Unassembled WGS sequence"/>
</dbReference>
<keyword evidence="2" id="KW-0732">Signal</keyword>
<dbReference type="EMBL" id="JAUSTM010000006">
    <property type="protein sequence ID" value="MDQ0222332.1"/>
    <property type="molecule type" value="Genomic_DNA"/>
</dbReference>
<comment type="caution">
    <text evidence="5">The sequence shown here is derived from an EMBL/GenBank/DDBJ whole genome shotgun (WGS) entry which is preliminary data.</text>
</comment>
<protein>
    <recommendedName>
        <fullName evidence="7">Lipoprotein</fullName>
    </recommendedName>
</protein>
<dbReference type="InterPro" id="IPR003646">
    <property type="entry name" value="SH3-like_bac-type"/>
</dbReference>
<keyword evidence="6" id="KW-1185">Reference proteome</keyword>
<feature type="domain" description="SH3b" evidence="3">
    <location>
        <begin position="247"/>
        <end position="297"/>
    </location>
</feature>
<feature type="compositionally biased region" description="Basic and acidic residues" evidence="1">
    <location>
        <begin position="57"/>
        <end position="72"/>
    </location>
</feature>
<dbReference type="RefSeq" id="WP_307121539.1">
    <property type="nucleotide sequence ID" value="NZ_JAUSTM010000006.1"/>
</dbReference>
<evidence type="ECO:0000259" key="3">
    <source>
        <dbReference type="Pfam" id="PF08460"/>
    </source>
</evidence>
<feature type="compositionally biased region" description="Low complexity" evidence="1">
    <location>
        <begin position="73"/>
        <end position="97"/>
    </location>
</feature>
<gene>
    <name evidence="5" type="ORF">J2S23_000883</name>
</gene>
<sequence>MKGKTLAAIVTLMSGIILFSACSNKDDKKESQSSSSAVTTQTKDTSKTKTSKSASSSEKKSTSNHQDKKETTTKSSTSPKKTAETKSSSSTAASTTENSKKQTSSSSEATPVTGMNVEAIAKGDFSSIAGTWQNDLGQTLVFNNNGLVSDENMIGFLGLSDQGLASFGLQPIHSAVGGAGLYMIPKGKNSPSGLNFGQDAMTAGQSAGSENHPFYKVSTSTAAQPFSNPSDATTTIPEGSIAIIRDVPVYAFPDRSTEPVFDYPAGSYVLCDQYFEQDGEYWYSYISETGERYYFAVSDM</sequence>
<evidence type="ECO:0008006" key="7">
    <source>
        <dbReference type="Google" id="ProtNLM"/>
    </source>
</evidence>
<dbReference type="Gene3D" id="2.30.30.40">
    <property type="entry name" value="SH3 Domains"/>
    <property type="match status" value="1"/>
</dbReference>
<feature type="domain" description="DUF6287" evidence="4">
    <location>
        <begin position="114"/>
        <end position="146"/>
    </location>
</feature>
<evidence type="ECO:0000313" key="6">
    <source>
        <dbReference type="Proteomes" id="UP001223079"/>
    </source>
</evidence>
<dbReference type="InterPro" id="IPR046254">
    <property type="entry name" value="DUF6287"/>
</dbReference>
<evidence type="ECO:0000256" key="1">
    <source>
        <dbReference type="SAM" id="MobiDB-lite"/>
    </source>
</evidence>
<accession>A0ABT9YR12</accession>
<organism evidence="5 6">
    <name type="scientific">Streptococcus moroccensis</name>
    <dbReference type="NCBI Taxonomy" id="1451356"/>
    <lineage>
        <taxon>Bacteria</taxon>
        <taxon>Bacillati</taxon>
        <taxon>Bacillota</taxon>
        <taxon>Bacilli</taxon>
        <taxon>Lactobacillales</taxon>
        <taxon>Streptococcaceae</taxon>
        <taxon>Streptococcus</taxon>
    </lineage>
</organism>
<evidence type="ECO:0000256" key="2">
    <source>
        <dbReference type="SAM" id="SignalP"/>
    </source>
</evidence>